<comment type="caution">
    <text evidence="2">The sequence shown here is derived from an EMBL/GenBank/DDBJ whole genome shotgun (WGS) entry which is preliminary data.</text>
</comment>
<evidence type="ECO:0000313" key="3">
    <source>
        <dbReference type="Proteomes" id="UP000613580"/>
    </source>
</evidence>
<dbReference type="AlphaFoldDB" id="A0A8H6TUQ4"/>
<dbReference type="Proteomes" id="UP000613580">
    <property type="component" value="Unassembled WGS sequence"/>
</dbReference>
<dbReference type="SUPFAM" id="SSF52374">
    <property type="entry name" value="Nucleotidylyl transferase"/>
    <property type="match status" value="1"/>
</dbReference>
<accession>A0A8H6TUQ4</accession>
<dbReference type="InterPro" id="IPR014729">
    <property type="entry name" value="Rossmann-like_a/b/a_fold"/>
</dbReference>
<dbReference type="EMBL" id="JACAZE010000001">
    <property type="protein sequence ID" value="KAF7323096.1"/>
    <property type="molecule type" value="Genomic_DNA"/>
</dbReference>
<protein>
    <submittedName>
        <fullName evidence="2">CTP-transf-like domain-containing protein</fullName>
    </submittedName>
</protein>
<name>A0A8H6TUQ4_MYCCL</name>
<evidence type="ECO:0000259" key="1">
    <source>
        <dbReference type="Pfam" id="PF01467"/>
    </source>
</evidence>
<reference evidence="2" key="1">
    <citation type="submission" date="2020-05" db="EMBL/GenBank/DDBJ databases">
        <title>Mycena genomes resolve the evolution of fungal bioluminescence.</title>
        <authorList>
            <person name="Tsai I.J."/>
        </authorList>
    </citation>
    <scope>NUCLEOTIDE SEQUENCE</scope>
    <source>
        <strain evidence="2">110903Hualien_Pintung</strain>
    </source>
</reference>
<sequence>MDLLYASITPGQLPRFLSVPIADAVRHAPNDLTIILVASSFDLPWHSIQQLLTFVYVQATKVAQDMNRVLMQIDVLLQTPDTPIPAAMSRPNTVFRIEGDSVSLPPDFISIPHKLLARGGASTSDAPVAETTRVSRFPVVALGGTFDHLHAGHKILLSMGAWLATEKLIVGVTDDALLVRKVHAEVLQPLPERIDIVRAFLNKFKPGLVYDLVPINDVYGPTGWDPNIQGLVVSKETASGAAAIASHRAEHNLPALETFTIDVISATETDISAADAEYMKQAKMSSTYIREWIVKNRRDEL</sequence>
<gene>
    <name evidence="2" type="ORF">HMN09_00089700</name>
</gene>
<dbReference type="PANTHER" id="PTHR10695:SF46">
    <property type="entry name" value="BIFUNCTIONAL COENZYME A SYNTHASE-RELATED"/>
    <property type="match status" value="1"/>
</dbReference>
<proteinExistence type="predicted"/>
<evidence type="ECO:0000313" key="2">
    <source>
        <dbReference type="EMBL" id="KAF7323096.1"/>
    </source>
</evidence>
<feature type="domain" description="Cytidyltransferase-like" evidence="1">
    <location>
        <begin position="142"/>
        <end position="221"/>
    </location>
</feature>
<organism evidence="2 3">
    <name type="scientific">Mycena chlorophos</name>
    <name type="common">Agaric fungus</name>
    <name type="synonym">Agaricus chlorophos</name>
    <dbReference type="NCBI Taxonomy" id="658473"/>
    <lineage>
        <taxon>Eukaryota</taxon>
        <taxon>Fungi</taxon>
        <taxon>Dikarya</taxon>
        <taxon>Basidiomycota</taxon>
        <taxon>Agaricomycotina</taxon>
        <taxon>Agaricomycetes</taxon>
        <taxon>Agaricomycetidae</taxon>
        <taxon>Agaricales</taxon>
        <taxon>Marasmiineae</taxon>
        <taxon>Mycenaceae</taxon>
        <taxon>Mycena</taxon>
    </lineage>
</organism>
<dbReference type="Pfam" id="PF01467">
    <property type="entry name" value="CTP_transf_like"/>
    <property type="match status" value="1"/>
</dbReference>
<dbReference type="GO" id="GO:0015937">
    <property type="term" value="P:coenzyme A biosynthetic process"/>
    <property type="evidence" value="ECO:0007669"/>
    <property type="project" value="TreeGrafter"/>
</dbReference>
<dbReference type="PANTHER" id="PTHR10695">
    <property type="entry name" value="DEPHOSPHO-COA KINASE-RELATED"/>
    <property type="match status" value="1"/>
</dbReference>
<dbReference type="Gene3D" id="3.40.50.620">
    <property type="entry name" value="HUPs"/>
    <property type="match status" value="1"/>
</dbReference>
<dbReference type="InterPro" id="IPR004821">
    <property type="entry name" value="Cyt_trans-like"/>
</dbReference>
<keyword evidence="3" id="KW-1185">Reference proteome</keyword>
<dbReference type="OrthoDB" id="330671at2759"/>
<dbReference type="NCBIfam" id="TIGR00125">
    <property type="entry name" value="cyt_tran_rel"/>
    <property type="match status" value="1"/>
</dbReference>
<dbReference type="GO" id="GO:0004140">
    <property type="term" value="F:dephospho-CoA kinase activity"/>
    <property type="evidence" value="ECO:0007669"/>
    <property type="project" value="TreeGrafter"/>
</dbReference>